<dbReference type="Gene3D" id="2.60.40.150">
    <property type="entry name" value="C2 domain"/>
    <property type="match status" value="1"/>
</dbReference>
<gene>
    <name evidence="4" type="ORF">FIBSPDRAFT_1040340</name>
</gene>
<dbReference type="InterPro" id="IPR056884">
    <property type="entry name" value="NPHP3-like_N"/>
</dbReference>
<dbReference type="Pfam" id="PF00400">
    <property type="entry name" value="WD40"/>
    <property type="match status" value="2"/>
</dbReference>
<dbReference type="EMBL" id="KV417510">
    <property type="protein sequence ID" value="KZP27171.1"/>
    <property type="molecule type" value="Genomic_DNA"/>
</dbReference>
<evidence type="ECO:0000313" key="5">
    <source>
        <dbReference type="Proteomes" id="UP000076532"/>
    </source>
</evidence>
<dbReference type="InterPro" id="IPR001680">
    <property type="entry name" value="WD40_rpt"/>
</dbReference>
<keyword evidence="1" id="KW-0677">Repeat</keyword>
<sequence length="1424" mass="157234">MSPQSLPVAYTLQIISANGLPVRRLKRLGDRNVITNATVEGRSVQTKVCTCSSNAEWKETFQIEARKRSSVLSLQVSGSTHGTSLNCTSEIVISDLLQRCLYEQDVELDLRGSKSGLQGRIKIRLSLSSNGSLIVAEAQQLALVLARQPNTAMAATGGCIDDIDDLLAISVPTPPAMAAQSIVNVLDRLEHFMRIADEAAKVHPYAKLAWDVLSAAHKIIVAQVAIDESVADLANTMQDVYSFVDSIEAVPSKIQLLEDIIEKIFIQTVECAIFIREYSGRGFAGRLLVETMGASTPAKVAAMAQNLINLRSQFDTVENQTLDKLGSSGVALARRSLCLPGTRRDIIDEIHEWALHPSKGDSSNIFCLHGVAGIGKSAVAATVATHLSEIGRLGAFVGFDQASPEKIQPPTAVTAIARQMAAHDGRLRASIIQVINDRTKDTVLDALLPDQFHRLIIKPLASIPALAGEGPIVIVLDGLYECGQRNDWASFLEVLVGQTESLSPNLRFIITSRTVNGIHKASSSTVWHPRIRSRELRASSHSDISAYFRFRMQQIKLKNEDVQDDWPSPAAIAELTARASGYFAWAVNVSDTVDVHCPPKRLSSLLLQPLKSISEPNLPLDELYRAALNFAGDWTDVDFVSDFRAIMGVIIDSPIAISATVIDHLLDHPLSRPAMVTMRRLGSVLTHKSAVLILHSSFLDFLSSRERCGRDIWYFEHASVRSGGRPATLCLQRMNTALERNICNMTLSVRTGAVLPQNLAYACQSWVDHICINETYEAWEMEKLAIFFRTHILHWFEAMSILNRSEEIAPMLQRVATWFEAIAFEENTVEDKRLGNLVIEAINLARKFAAEIAEHPLYVYYIALPLCPSNSTLYQLLHDALIDPSVPLVPLHGPGRIITEPATLCLLIMNAGAEAQHISWVMEMLAIFLRTYLLHWFEAMSLLQKSEEVVPILQRIGTWLEGNTFEDQSLGNLVIEAIDAIDLVRKFATDISEHAEPAAMCLRIMNVGLKRNICNMTLSAHPTTEVLPEELVNACESWVDHICTDVAFESWVMERLAVFLRTHLLHWFEAMSILKKSEEIAPMLQRVATWLEENTFEDKSLKDLVIEAIDFARKFAAEIAEHPLYVYYTALPLLPSHSILYQLFHDPLVDPSILSLSSTDHLFIYSMAFSTDCLRLVTAYVTITVWDTITGQELLNMAEIMEQTDQGSMSGTLSGARVIGPLSHSGSSTWVRALAWSTDGESLLSGCDDGEVILWNAMVPKGNLPITKIYHAGCSAEKPLRSVSFSSDGSQFATCSAQGDVYIWDSKTGGNLWSVQDPQGYDPSVSVSYWSSGMGASIVVKSKKGTQARSTSTGDLRPLPDSLAGAVGLTRGDSMVNLLIEHITKHYPTLGNELGYPQWAAQEKYFAFADESRHCHVVHLPKLL</sequence>
<keyword evidence="2" id="KW-0853">WD repeat</keyword>
<dbReference type="InterPro" id="IPR027417">
    <property type="entry name" value="P-loop_NTPase"/>
</dbReference>
<dbReference type="PANTHER" id="PTHR10039">
    <property type="entry name" value="AMELOGENIN"/>
    <property type="match status" value="1"/>
</dbReference>
<dbReference type="SUPFAM" id="SSF52540">
    <property type="entry name" value="P-loop containing nucleoside triphosphate hydrolases"/>
    <property type="match status" value="1"/>
</dbReference>
<dbReference type="PROSITE" id="PS50004">
    <property type="entry name" value="C2"/>
    <property type="match status" value="1"/>
</dbReference>
<keyword evidence="5" id="KW-1185">Reference proteome</keyword>
<evidence type="ECO:0000256" key="1">
    <source>
        <dbReference type="ARBA" id="ARBA00022737"/>
    </source>
</evidence>
<dbReference type="PROSITE" id="PS50082">
    <property type="entry name" value="WD_REPEATS_2"/>
    <property type="match status" value="2"/>
</dbReference>
<dbReference type="Proteomes" id="UP000076532">
    <property type="component" value="Unassembled WGS sequence"/>
</dbReference>
<dbReference type="STRING" id="436010.A0A166QI14"/>
<organism evidence="4 5">
    <name type="scientific">Athelia psychrophila</name>
    <dbReference type="NCBI Taxonomy" id="1759441"/>
    <lineage>
        <taxon>Eukaryota</taxon>
        <taxon>Fungi</taxon>
        <taxon>Dikarya</taxon>
        <taxon>Basidiomycota</taxon>
        <taxon>Agaricomycotina</taxon>
        <taxon>Agaricomycetes</taxon>
        <taxon>Agaricomycetidae</taxon>
        <taxon>Atheliales</taxon>
        <taxon>Atheliaceae</taxon>
        <taxon>Athelia</taxon>
    </lineage>
</organism>
<name>A0A166QI14_9AGAM</name>
<dbReference type="SUPFAM" id="SSF50978">
    <property type="entry name" value="WD40 repeat-like"/>
    <property type="match status" value="1"/>
</dbReference>
<accession>A0A166QI14</accession>
<dbReference type="Gene3D" id="2.130.10.10">
    <property type="entry name" value="YVTN repeat-like/Quinoprotein amine dehydrogenase"/>
    <property type="match status" value="2"/>
</dbReference>
<evidence type="ECO:0000313" key="4">
    <source>
        <dbReference type="EMBL" id="KZP27171.1"/>
    </source>
</evidence>
<dbReference type="InterPro" id="IPR015943">
    <property type="entry name" value="WD40/YVTN_repeat-like_dom_sf"/>
</dbReference>
<evidence type="ECO:0000259" key="3">
    <source>
        <dbReference type="PROSITE" id="PS50004"/>
    </source>
</evidence>
<feature type="repeat" description="WD" evidence="2">
    <location>
        <begin position="1280"/>
        <end position="1314"/>
    </location>
</feature>
<dbReference type="SUPFAM" id="SSF49562">
    <property type="entry name" value="C2 domain (Calcium/lipid-binding domain, CaLB)"/>
    <property type="match status" value="1"/>
</dbReference>
<dbReference type="PROSITE" id="PS50294">
    <property type="entry name" value="WD_REPEATS_REGION"/>
    <property type="match status" value="1"/>
</dbReference>
<proteinExistence type="predicted"/>
<reference evidence="4 5" key="1">
    <citation type="journal article" date="2016" name="Mol. Biol. Evol.">
        <title>Comparative Genomics of Early-Diverging Mushroom-Forming Fungi Provides Insights into the Origins of Lignocellulose Decay Capabilities.</title>
        <authorList>
            <person name="Nagy L.G."/>
            <person name="Riley R."/>
            <person name="Tritt A."/>
            <person name="Adam C."/>
            <person name="Daum C."/>
            <person name="Floudas D."/>
            <person name="Sun H."/>
            <person name="Yadav J.S."/>
            <person name="Pangilinan J."/>
            <person name="Larsson K.H."/>
            <person name="Matsuura K."/>
            <person name="Barry K."/>
            <person name="Labutti K."/>
            <person name="Kuo R."/>
            <person name="Ohm R.A."/>
            <person name="Bhattacharya S.S."/>
            <person name="Shirouzu T."/>
            <person name="Yoshinaga Y."/>
            <person name="Martin F.M."/>
            <person name="Grigoriev I.V."/>
            <person name="Hibbett D.S."/>
        </authorList>
    </citation>
    <scope>NUCLEOTIDE SEQUENCE [LARGE SCALE GENOMIC DNA]</scope>
    <source>
        <strain evidence="4 5">CBS 109695</strain>
    </source>
</reference>
<dbReference type="SMART" id="SM00320">
    <property type="entry name" value="WD40"/>
    <property type="match status" value="3"/>
</dbReference>
<dbReference type="InterPro" id="IPR035892">
    <property type="entry name" value="C2_domain_sf"/>
</dbReference>
<dbReference type="PANTHER" id="PTHR10039:SF14">
    <property type="entry name" value="NACHT DOMAIN-CONTAINING PROTEIN"/>
    <property type="match status" value="1"/>
</dbReference>
<dbReference type="CDD" id="cd00030">
    <property type="entry name" value="C2"/>
    <property type="match status" value="1"/>
</dbReference>
<feature type="domain" description="C2" evidence="3">
    <location>
        <begin position="1"/>
        <end position="110"/>
    </location>
</feature>
<dbReference type="Gene3D" id="3.40.50.300">
    <property type="entry name" value="P-loop containing nucleotide triphosphate hydrolases"/>
    <property type="match status" value="1"/>
</dbReference>
<evidence type="ECO:0000256" key="2">
    <source>
        <dbReference type="PROSITE-ProRule" id="PRU00221"/>
    </source>
</evidence>
<feature type="repeat" description="WD" evidence="2">
    <location>
        <begin position="1224"/>
        <end position="1256"/>
    </location>
</feature>
<dbReference type="InterPro" id="IPR000008">
    <property type="entry name" value="C2_dom"/>
</dbReference>
<protein>
    <recommendedName>
        <fullName evidence="3">C2 domain-containing protein</fullName>
    </recommendedName>
</protein>
<dbReference type="Pfam" id="PF24883">
    <property type="entry name" value="NPHP3_N"/>
    <property type="match status" value="1"/>
</dbReference>
<dbReference type="OrthoDB" id="194358at2759"/>
<dbReference type="InterPro" id="IPR036322">
    <property type="entry name" value="WD40_repeat_dom_sf"/>
</dbReference>